<evidence type="ECO:0000313" key="2">
    <source>
        <dbReference type="EMBL" id="RUT00659.1"/>
    </source>
</evidence>
<comment type="caution">
    <text evidence="2">The sequence shown here is derived from an EMBL/GenBank/DDBJ whole genome shotgun (WGS) entry which is preliminary data.</text>
</comment>
<reference evidence="2" key="1">
    <citation type="submission" date="2018-12" db="EMBL/GenBank/DDBJ databases">
        <authorList>
            <person name="Will S."/>
            <person name="Neumann-Schaal M."/>
            <person name="Henke P."/>
        </authorList>
    </citation>
    <scope>NUCLEOTIDE SEQUENCE</scope>
    <source>
        <strain evidence="2">PCC 7102</strain>
    </source>
</reference>
<evidence type="ECO:0000259" key="1">
    <source>
        <dbReference type="Pfam" id="PF13802"/>
    </source>
</evidence>
<sequence length="149" mass="16657">MEVTEETGGAEKAKPIQSGGHFYFKHLELEVTFLTTDLIRVDWQPGKVPLPYGIARKDWEEVEIDFQDKENCWIISSSALKVIINADGSLQFQNSLGQVIREELPPQRRIELSDAAKGGGWTTTAKLRPSECIYGLGERAAPRLLADDI</sequence>
<dbReference type="InterPro" id="IPR011013">
    <property type="entry name" value="Gal_mutarotase_sf_dom"/>
</dbReference>
<dbReference type="Proteomes" id="UP000271624">
    <property type="component" value="Unassembled WGS sequence"/>
</dbReference>
<dbReference type="GO" id="GO:0030246">
    <property type="term" value="F:carbohydrate binding"/>
    <property type="evidence" value="ECO:0007669"/>
    <property type="project" value="InterPro"/>
</dbReference>
<protein>
    <recommendedName>
        <fullName evidence="1">Glycoside hydrolase family 31 N-terminal domain-containing protein</fullName>
    </recommendedName>
</protein>
<reference evidence="2" key="2">
    <citation type="journal article" date="2019" name="Genome Biol. Evol.">
        <title>Day and night: Metabolic profiles and evolutionary relationships of six axenic non-marine cyanobacteria.</title>
        <authorList>
            <person name="Will S.E."/>
            <person name="Henke P."/>
            <person name="Boedeker C."/>
            <person name="Huang S."/>
            <person name="Brinkmann H."/>
            <person name="Rohde M."/>
            <person name="Jarek M."/>
            <person name="Friedl T."/>
            <person name="Seufert S."/>
            <person name="Schumacher M."/>
            <person name="Overmann J."/>
            <person name="Neumann-Schaal M."/>
            <person name="Petersen J."/>
        </authorList>
    </citation>
    <scope>NUCLEOTIDE SEQUENCE [LARGE SCALE GENOMIC DNA]</scope>
    <source>
        <strain evidence="2">PCC 7102</strain>
    </source>
</reference>
<accession>A0A433V3K9</accession>
<dbReference type="Gene3D" id="2.60.40.1760">
    <property type="entry name" value="glycosyl hydrolase (family 31)"/>
    <property type="match status" value="1"/>
</dbReference>
<keyword evidence="3" id="KW-1185">Reference proteome</keyword>
<organism evidence="2 3">
    <name type="scientific">Dulcicalothrix desertica PCC 7102</name>
    <dbReference type="NCBI Taxonomy" id="232991"/>
    <lineage>
        <taxon>Bacteria</taxon>
        <taxon>Bacillati</taxon>
        <taxon>Cyanobacteriota</taxon>
        <taxon>Cyanophyceae</taxon>
        <taxon>Nostocales</taxon>
        <taxon>Calotrichaceae</taxon>
        <taxon>Dulcicalothrix</taxon>
    </lineage>
</organism>
<dbReference type="GO" id="GO:0005975">
    <property type="term" value="P:carbohydrate metabolic process"/>
    <property type="evidence" value="ECO:0007669"/>
    <property type="project" value="InterPro"/>
</dbReference>
<gene>
    <name evidence="2" type="ORF">DSM106972_074300</name>
</gene>
<feature type="domain" description="Glycoside hydrolase family 31 N-terminal" evidence="1">
    <location>
        <begin position="29"/>
        <end position="142"/>
    </location>
</feature>
<dbReference type="AlphaFoldDB" id="A0A433V3K9"/>
<dbReference type="SUPFAM" id="SSF74650">
    <property type="entry name" value="Galactose mutarotase-like"/>
    <property type="match status" value="1"/>
</dbReference>
<dbReference type="EMBL" id="RSCL01000023">
    <property type="protein sequence ID" value="RUT00659.1"/>
    <property type="molecule type" value="Genomic_DNA"/>
</dbReference>
<evidence type="ECO:0000313" key="3">
    <source>
        <dbReference type="Proteomes" id="UP000271624"/>
    </source>
</evidence>
<dbReference type="GO" id="GO:0003824">
    <property type="term" value="F:catalytic activity"/>
    <property type="evidence" value="ECO:0007669"/>
    <property type="project" value="InterPro"/>
</dbReference>
<dbReference type="InterPro" id="IPR025887">
    <property type="entry name" value="Glyco_hydro_31_N_dom"/>
</dbReference>
<proteinExistence type="predicted"/>
<name>A0A433V3K9_9CYAN</name>
<dbReference type="Pfam" id="PF13802">
    <property type="entry name" value="Gal_mutarotas_2"/>
    <property type="match status" value="1"/>
</dbReference>